<evidence type="ECO:0000259" key="1">
    <source>
        <dbReference type="Pfam" id="PF01261"/>
    </source>
</evidence>
<dbReference type="InterPro" id="IPR013022">
    <property type="entry name" value="Xyl_isomerase-like_TIM-brl"/>
</dbReference>
<dbReference type="Proteomes" id="UP000029733">
    <property type="component" value="Unassembled WGS sequence"/>
</dbReference>
<evidence type="ECO:0000313" key="2">
    <source>
        <dbReference type="EMBL" id="TLD96619.1"/>
    </source>
</evidence>
<dbReference type="AlphaFoldDB" id="A0A4U8T9Z0"/>
<dbReference type="Pfam" id="PF01261">
    <property type="entry name" value="AP_endonuc_2"/>
    <property type="match status" value="1"/>
</dbReference>
<keyword evidence="3" id="KW-1185">Reference proteome</keyword>
<feature type="domain" description="Xylose isomerase-like TIM barrel" evidence="1">
    <location>
        <begin position="18"/>
        <end position="236"/>
    </location>
</feature>
<dbReference type="OrthoDB" id="1440296at2"/>
<dbReference type="Gene3D" id="3.20.20.150">
    <property type="entry name" value="Divalent-metal-dependent TIM barrel enzymes"/>
    <property type="match status" value="1"/>
</dbReference>
<sequence>MYISSSCIKAHTIAQSVETLAKAGFKRIELSGGSVYYERILEDLLDLKARYSLHYLCHNYFPPPKQDFVVNLASLDSINFERSLVHLLESLRFSHLLGAKHFGFHAGFFASISPKDLGNLSQTYTLQDKEQSMERFIHGFHTLKARADELDIRLYIENNVINAANCARYGHWDLAMLLSFEQFCALKKRIDFSLLLDIGHLQVSARTMGLDFMQELAQCLEVADYVHISENNALSDENKPLSEQSAFLPLLQKSHQKHRIYTLEIYAPFKDIHSSYAILERALRAK</sequence>
<name>A0A4U8T9Z0_9HELI</name>
<dbReference type="InterPro" id="IPR036237">
    <property type="entry name" value="Xyl_isomerase-like_sf"/>
</dbReference>
<gene>
    <name evidence="2" type="ORF">LS71_005265</name>
</gene>
<dbReference type="PANTHER" id="PTHR12110">
    <property type="entry name" value="HYDROXYPYRUVATE ISOMERASE"/>
    <property type="match status" value="1"/>
</dbReference>
<dbReference type="InterPro" id="IPR050312">
    <property type="entry name" value="IolE/XylAMocC-like"/>
</dbReference>
<comment type="caution">
    <text evidence="2">The sequence shown here is derived from an EMBL/GenBank/DDBJ whole genome shotgun (WGS) entry which is preliminary data.</text>
</comment>
<dbReference type="SUPFAM" id="SSF51658">
    <property type="entry name" value="Xylose isomerase-like"/>
    <property type="match status" value="1"/>
</dbReference>
<proteinExistence type="predicted"/>
<organism evidence="2 3">
    <name type="scientific">Helicobacter jaachi</name>
    <dbReference type="NCBI Taxonomy" id="1677920"/>
    <lineage>
        <taxon>Bacteria</taxon>
        <taxon>Pseudomonadati</taxon>
        <taxon>Campylobacterota</taxon>
        <taxon>Epsilonproteobacteria</taxon>
        <taxon>Campylobacterales</taxon>
        <taxon>Helicobacteraceae</taxon>
        <taxon>Helicobacter</taxon>
    </lineage>
</organism>
<dbReference type="EMBL" id="JRPR02000003">
    <property type="protein sequence ID" value="TLD96619.1"/>
    <property type="molecule type" value="Genomic_DNA"/>
</dbReference>
<protein>
    <recommendedName>
        <fullName evidence="1">Xylose isomerase-like TIM barrel domain-containing protein</fullName>
    </recommendedName>
</protein>
<accession>A0A4U8T9Z0</accession>
<dbReference type="PANTHER" id="PTHR12110:SF21">
    <property type="entry name" value="XYLOSE ISOMERASE-LIKE TIM BARREL DOMAIN-CONTAINING PROTEIN"/>
    <property type="match status" value="1"/>
</dbReference>
<evidence type="ECO:0000313" key="3">
    <source>
        <dbReference type="Proteomes" id="UP000029733"/>
    </source>
</evidence>
<dbReference type="STRING" id="1677920.LS71_07350"/>
<reference evidence="2 3" key="1">
    <citation type="journal article" date="2014" name="Genome Announc.">
        <title>Draft genome sequences of eight enterohepatic helicobacter species isolated from both laboratory and wild rodents.</title>
        <authorList>
            <person name="Sheh A."/>
            <person name="Shen Z."/>
            <person name="Fox J.G."/>
        </authorList>
    </citation>
    <scope>NUCLEOTIDE SEQUENCE [LARGE SCALE GENOMIC DNA]</scope>
    <source>
        <strain evidence="2 3">MIT 09-6949</strain>
    </source>
</reference>